<reference evidence="10" key="1">
    <citation type="submission" date="2022-03" db="EMBL/GenBank/DDBJ databases">
        <title>Complete genome sequence of Caldinitratiruptor microaerophilus.</title>
        <authorList>
            <person name="Mukaiyama R."/>
            <person name="Nishiyama T."/>
            <person name="Ueda K."/>
        </authorList>
    </citation>
    <scope>NUCLEOTIDE SEQUENCE</scope>
    <source>
        <strain evidence="10">JCM 16183</strain>
    </source>
</reference>
<keyword evidence="5 9" id="KW-1133">Transmembrane helix</keyword>
<feature type="transmembrane region" description="Helical" evidence="9">
    <location>
        <begin position="15"/>
        <end position="36"/>
    </location>
</feature>
<feature type="binding site" description="axial binding residue" evidence="8">
    <location>
        <position position="116"/>
    </location>
    <ligand>
        <name>heme</name>
        <dbReference type="ChEBI" id="CHEBI:30413"/>
    </ligand>
    <ligandPart>
        <name>Fe</name>
        <dbReference type="ChEBI" id="CHEBI:18248"/>
    </ligandPart>
</feature>
<evidence type="ECO:0000313" key="11">
    <source>
        <dbReference type="Proteomes" id="UP001163687"/>
    </source>
</evidence>
<feature type="binding site" description="axial binding residue" evidence="8">
    <location>
        <position position="31"/>
    </location>
    <ligand>
        <name>heme</name>
        <dbReference type="ChEBI" id="CHEBI:30413"/>
    </ligand>
    <ligandPart>
        <name>Fe</name>
        <dbReference type="ChEBI" id="CHEBI:18248"/>
    </ligandPart>
</feature>
<evidence type="ECO:0000256" key="4">
    <source>
        <dbReference type="ARBA" id="ARBA00022723"/>
    </source>
</evidence>
<dbReference type="InterPro" id="IPR034804">
    <property type="entry name" value="SQR/QFR_C/D"/>
</dbReference>
<accession>A0AA35GA23</accession>
<feature type="binding site" description="axial binding residue" evidence="8">
    <location>
        <position position="73"/>
    </location>
    <ligand>
        <name>heme</name>
        <dbReference type="ChEBI" id="CHEBI:30413"/>
    </ligand>
    <ligandPart>
        <name>Fe</name>
        <dbReference type="ChEBI" id="CHEBI:18248"/>
    </ligandPart>
</feature>
<dbReference type="EMBL" id="AP025628">
    <property type="protein sequence ID" value="BDG62073.1"/>
    <property type="molecule type" value="Genomic_DNA"/>
</dbReference>
<evidence type="ECO:0000256" key="1">
    <source>
        <dbReference type="ARBA" id="ARBA00004370"/>
    </source>
</evidence>
<dbReference type="AlphaFoldDB" id="A0AA35GA23"/>
<dbReference type="RefSeq" id="WP_264842678.1">
    <property type="nucleotide sequence ID" value="NZ_AP025628.1"/>
</dbReference>
<evidence type="ECO:0000256" key="7">
    <source>
        <dbReference type="ARBA" id="ARBA00023136"/>
    </source>
</evidence>
<dbReference type="GO" id="GO:0016020">
    <property type="term" value="C:membrane"/>
    <property type="evidence" value="ECO:0007669"/>
    <property type="project" value="UniProtKB-SubCell"/>
</dbReference>
<evidence type="ECO:0000256" key="8">
    <source>
        <dbReference type="PIRSR" id="PIRSR000170-1"/>
    </source>
</evidence>
<evidence type="ECO:0000256" key="5">
    <source>
        <dbReference type="ARBA" id="ARBA00022989"/>
    </source>
</evidence>
<organism evidence="10 11">
    <name type="scientific">Caldinitratiruptor microaerophilus</name>
    <dbReference type="NCBI Taxonomy" id="671077"/>
    <lineage>
        <taxon>Bacteria</taxon>
        <taxon>Bacillati</taxon>
        <taxon>Bacillota</taxon>
        <taxon>Clostridia</taxon>
        <taxon>Eubacteriales</taxon>
        <taxon>Symbiobacteriaceae</taxon>
        <taxon>Caldinitratiruptor</taxon>
    </lineage>
</organism>
<dbReference type="InterPro" id="IPR016002">
    <property type="entry name" value="Succ_DH_cyt_b558_Firmicute"/>
</dbReference>
<dbReference type="Proteomes" id="UP001163687">
    <property type="component" value="Chromosome"/>
</dbReference>
<dbReference type="InterPro" id="IPR000701">
    <property type="entry name" value="SuccDH_FuR_B_TM-su"/>
</dbReference>
<dbReference type="SUPFAM" id="SSF81343">
    <property type="entry name" value="Fumarate reductase respiratory complex transmembrane subunits"/>
    <property type="match status" value="1"/>
</dbReference>
<evidence type="ECO:0000256" key="3">
    <source>
        <dbReference type="ARBA" id="ARBA00022692"/>
    </source>
</evidence>
<evidence type="ECO:0000313" key="10">
    <source>
        <dbReference type="EMBL" id="BDG62073.1"/>
    </source>
</evidence>
<comment type="subcellular location">
    <subcellularLocation>
        <location evidence="1">Membrane</location>
    </subcellularLocation>
</comment>
<dbReference type="CDD" id="cd03497">
    <property type="entry name" value="SQR_TypeB_1_TM"/>
    <property type="match status" value="1"/>
</dbReference>
<dbReference type="GO" id="GO:0046872">
    <property type="term" value="F:metal ion binding"/>
    <property type="evidence" value="ECO:0007669"/>
    <property type="project" value="UniProtKB-KW"/>
</dbReference>
<feature type="binding site" description="axial binding residue" evidence="8">
    <location>
        <position position="164"/>
    </location>
    <ligand>
        <name>heme</name>
        <dbReference type="ChEBI" id="CHEBI:30413"/>
    </ligand>
    <ligandPart>
        <name>Fe</name>
        <dbReference type="ChEBI" id="CHEBI:18248"/>
    </ligandPart>
</feature>
<evidence type="ECO:0000256" key="6">
    <source>
        <dbReference type="ARBA" id="ARBA00023004"/>
    </source>
</evidence>
<evidence type="ECO:0000256" key="2">
    <source>
        <dbReference type="ARBA" id="ARBA00022617"/>
    </source>
</evidence>
<dbReference type="Pfam" id="PF01127">
    <property type="entry name" value="Sdh_cyt"/>
    <property type="match status" value="1"/>
</dbReference>
<dbReference type="NCBIfam" id="TIGR02046">
    <property type="entry name" value="sdhC_b558_fam"/>
    <property type="match status" value="1"/>
</dbReference>
<keyword evidence="2 8" id="KW-0349">Heme</keyword>
<keyword evidence="11" id="KW-1185">Reference proteome</keyword>
<keyword evidence="7 9" id="KW-0472">Membrane</keyword>
<feature type="transmembrane region" description="Helical" evidence="9">
    <location>
        <begin position="152"/>
        <end position="178"/>
    </location>
</feature>
<feature type="transmembrane region" description="Helical" evidence="9">
    <location>
        <begin position="190"/>
        <end position="210"/>
    </location>
</feature>
<proteinExistence type="predicted"/>
<name>A0AA35GA23_9FIRM</name>
<protein>
    <submittedName>
        <fullName evidence="10">Succinate dehydrogenase cytochrome b558 subunit</fullName>
    </submittedName>
</protein>
<keyword evidence="4 8" id="KW-0479">Metal-binding</keyword>
<keyword evidence="6 8" id="KW-0408">Iron</keyword>
<keyword evidence="3 9" id="KW-0812">Transmembrane</keyword>
<dbReference type="InterPro" id="IPR011138">
    <property type="entry name" value="Cytochrome_b-558"/>
</dbReference>
<dbReference type="KEGG" id="cmic:caldi_31630"/>
<evidence type="ECO:0000256" key="9">
    <source>
        <dbReference type="SAM" id="Phobius"/>
    </source>
</evidence>
<sequence length="211" mass="24390">MREFFKRNEFFWRRLHSLLGVVPVGGFLLFHLYTNYAANKGPEVFNTKVRAINELPFLWALELFVIILPLYFHALYGIYIIMDARFNVTQYPWARNWAFFFQRLTGLITLAFVTQHLYHFRFQKLLGAWGADVKYPTFDIVARGLANPLMRVWYAIGVVAAAYHLANGLYTFLITWGITVGPRSQRVSNWVSNAAFVVIAALGLAALRAFR</sequence>
<feature type="transmembrane region" description="Helical" evidence="9">
    <location>
        <begin position="94"/>
        <end position="114"/>
    </location>
</feature>
<feature type="transmembrane region" description="Helical" evidence="9">
    <location>
        <begin position="57"/>
        <end position="82"/>
    </location>
</feature>
<dbReference type="PIRSF" id="PIRSF000170">
    <property type="entry name" value="Succ_dh_cyt_b558"/>
    <property type="match status" value="1"/>
</dbReference>
<gene>
    <name evidence="10" type="primary">sdhC</name>
    <name evidence="10" type="ORF">caldi_31630</name>
</gene>
<dbReference type="Gene3D" id="1.20.1300.10">
    <property type="entry name" value="Fumarate reductase/succinate dehydrogenase, transmembrane subunit"/>
    <property type="match status" value="1"/>
</dbReference>